<protein>
    <recommendedName>
        <fullName evidence="5">Protein BatD</fullName>
    </recommendedName>
</protein>
<reference evidence="3" key="1">
    <citation type="submission" date="2021-04" db="EMBL/GenBank/DDBJ databases">
        <authorList>
            <person name="Rodrigo-Torres L."/>
            <person name="Arahal R. D."/>
            <person name="Lucena T."/>
        </authorList>
    </citation>
    <scope>NUCLEOTIDE SEQUENCE</scope>
    <source>
        <strain evidence="3">AS29M-1</strain>
    </source>
</reference>
<keyword evidence="2" id="KW-0732">Signal</keyword>
<dbReference type="KEGG" id="ptan:CRYO30217_02595"/>
<name>A0A916JPW6_9FLAO</name>
<accession>A0A916JPW6</accession>
<keyword evidence="1" id="KW-1133">Transmembrane helix</keyword>
<gene>
    <name evidence="3" type="ORF">CRYO30217_02595</name>
</gene>
<feature type="chain" id="PRO_5037219461" description="Protein BatD" evidence="2">
    <location>
        <begin position="21"/>
        <end position="318"/>
    </location>
</feature>
<keyword evidence="4" id="KW-1185">Reference proteome</keyword>
<organism evidence="3 4">
    <name type="scientific">Parvicella tangerina</name>
    <dbReference type="NCBI Taxonomy" id="2829795"/>
    <lineage>
        <taxon>Bacteria</taxon>
        <taxon>Pseudomonadati</taxon>
        <taxon>Bacteroidota</taxon>
        <taxon>Flavobacteriia</taxon>
        <taxon>Flavobacteriales</taxon>
        <taxon>Parvicellaceae</taxon>
        <taxon>Parvicella</taxon>
    </lineage>
</organism>
<dbReference type="AlphaFoldDB" id="A0A916JPW6"/>
<feature type="transmembrane region" description="Helical" evidence="1">
    <location>
        <begin position="165"/>
        <end position="185"/>
    </location>
</feature>
<dbReference type="EMBL" id="OU015584">
    <property type="protein sequence ID" value="CAG5084899.1"/>
    <property type="molecule type" value="Genomic_DNA"/>
</dbReference>
<proteinExistence type="predicted"/>
<dbReference type="Proteomes" id="UP000683507">
    <property type="component" value="Chromosome"/>
</dbReference>
<dbReference type="RefSeq" id="WP_258542813.1">
    <property type="nucleotide sequence ID" value="NZ_OU015584.1"/>
</dbReference>
<keyword evidence="1" id="KW-0472">Membrane</keyword>
<evidence type="ECO:0008006" key="5">
    <source>
        <dbReference type="Google" id="ProtNLM"/>
    </source>
</evidence>
<evidence type="ECO:0000313" key="3">
    <source>
        <dbReference type="EMBL" id="CAG5084899.1"/>
    </source>
</evidence>
<feature type="signal peptide" evidence="2">
    <location>
        <begin position="1"/>
        <end position="20"/>
    </location>
</feature>
<keyword evidence="1" id="KW-0812">Transmembrane</keyword>
<evidence type="ECO:0000256" key="1">
    <source>
        <dbReference type="SAM" id="Phobius"/>
    </source>
</evidence>
<evidence type="ECO:0000256" key="2">
    <source>
        <dbReference type="SAM" id="SignalP"/>
    </source>
</evidence>
<evidence type="ECO:0000313" key="4">
    <source>
        <dbReference type="Proteomes" id="UP000683507"/>
    </source>
</evidence>
<sequence length="318" mass="36316">MLKWLHIVFLFFAAPTFAQTASLVTDVNKIEIGDQIDLSIRFTFNANINPQEVIYPDIKAGKSLNDTIDIIAVKDPKIESTTDNQGKPLMIWQQDFSVGIYAGGNIQVGPFVAIYQEDTIRTNVTTIQVAVPQLEEDKGFVGIKDISTDPYTFWEKVLLWIKEHWVALLIVLLIIVGTILTAIYMRRKPEEKKPKGPVIPLPIQWMNQLEEIEKQQLWQNGKHKEYYIEVTGVIRKFIEYKYDIQALEQTSHEIIDSLRLSSIDPMMMNRIQNLFALSDLIKFAKSLPTPKENEEAMSIAKSILAAEIHLLDTKQQGS</sequence>